<reference evidence="4" key="1">
    <citation type="journal article" date="2008" name="BMC Genomics">
        <title>Complete sequence and analysis of the mitochondrial genome of Hemiselmis andersenii CCMP644 (Cryptophyceae).</title>
        <authorList>
            <person name="Kim E."/>
            <person name="Lane C.E."/>
            <person name="Curtis B.A."/>
            <person name="Kozera C."/>
            <person name="Bowman S."/>
            <person name="Archibald J.M."/>
        </authorList>
    </citation>
    <scope>NUCLEOTIDE SEQUENCE [LARGE SCALE GENOMIC DNA]</scope>
    <source>
        <strain evidence="4">CCMP 644</strain>
        <strain>CCMP644</strain>
    </source>
</reference>
<dbReference type="PANTHER" id="PTHR11655">
    <property type="entry name" value="60S/50S RIBOSOMAL PROTEIN L6/L9"/>
    <property type="match status" value="1"/>
</dbReference>
<dbReference type="InterPro" id="IPR036789">
    <property type="entry name" value="Ribosomal_uL6-like_a/b-dom_sf"/>
</dbReference>
<organism evidence="4">
    <name type="scientific">Hemiselmis andersenii</name>
    <name type="common">Cryptophyte alga</name>
    <dbReference type="NCBI Taxonomy" id="464988"/>
    <lineage>
        <taxon>Eukaryota</taxon>
        <taxon>Cryptophyceae</taxon>
        <taxon>Cryptomonadales</taxon>
        <taxon>Hemiselmidaceae</taxon>
        <taxon>Hemiselmis</taxon>
    </lineage>
</organism>
<proteinExistence type="inferred from homology"/>
<dbReference type="InterPro" id="IPR000702">
    <property type="entry name" value="Ribosomal_uL6-like"/>
</dbReference>
<dbReference type="InterPro" id="IPR019906">
    <property type="entry name" value="Ribosomal_uL6_bac-type"/>
</dbReference>
<dbReference type="GO" id="GO:0002181">
    <property type="term" value="P:cytoplasmic translation"/>
    <property type="evidence" value="ECO:0007669"/>
    <property type="project" value="TreeGrafter"/>
</dbReference>
<dbReference type="GeneID" id="6261971"/>
<sequence>MNKLFTLNLLEKTRVVFLEHFIIMKGPRGTAVCSGLNLIRNNECYVVLTKNSLAMFSKEAHVTNRKCLAIQNLFKKMLYGVHFYYSKKLFFVGIGFRVWTKFTNSGAVLIVKVRFSKDLYIPIPKDVCALPLKPTLLLVRGISKESVNQFCNFICSFKKPDKYKGKGIQYKNEIIALKPSKQN</sequence>
<comment type="similarity">
    <text evidence="1">Belongs to the universal ribosomal protein uL6 family.</text>
</comment>
<keyword evidence="2 4" id="KW-0689">Ribosomal protein</keyword>
<dbReference type="GO" id="GO:0005840">
    <property type="term" value="C:ribosome"/>
    <property type="evidence" value="ECO:0007669"/>
    <property type="project" value="UniProtKB-KW"/>
</dbReference>
<dbReference type="PIRSF" id="PIRSF002162">
    <property type="entry name" value="Ribosomal_L6"/>
    <property type="match status" value="1"/>
</dbReference>
<name>B2MWT4_HEMAN</name>
<evidence type="ECO:0000313" key="4">
    <source>
        <dbReference type="EMBL" id="ACC78226.1"/>
    </source>
</evidence>
<dbReference type="PROSITE" id="PS00525">
    <property type="entry name" value="RIBOSOMAL_L6_1"/>
    <property type="match status" value="1"/>
</dbReference>
<dbReference type="SUPFAM" id="SSF56053">
    <property type="entry name" value="Ribosomal protein L6"/>
    <property type="match status" value="1"/>
</dbReference>
<gene>
    <name evidence="4" type="primary">rpl6</name>
    <name evidence="4" type="ORF">HAM_021</name>
</gene>
<dbReference type="RefSeq" id="YP_001874772.1">
    <property type="nucleotide sequence ID" value="NC_010637.1"/>
</dbReference>
<evidence type="ECO:0000256" key="1">
    <source>
        <dbReference type="ARBA" id="ARBA00009356"/>
    </source>
</evidence>
<dbReference type="GO" id="GO:0003735">
    <property type="term" value="F:structural constituent of ribosome"/>
    <property type="evidence" value="ECO:0007669"/>
    <property type="project" value="InterPro"/>
</dbReference>
<evidence type="ECO:0000256" key="3">
    <source>
        <dbReference type="ARBA" id="ARBA00023274"/>
    </source>
</evidence>
<geneLocation type="mitochondrion" evidence="4"/>
<dbReference type="InterPro" id="IPR002358">
    <property type="entry name" value="Ribosomal_uL6_CS"/>
</dbReference>
<protein>
    <submittedName>
        <fullName evidence="4">Ribosomal protein L6</fullName>
    </submittedName>
</protein>
<dbReference type="EMBL" id="EU651892">
    <property type="protein sequence ID" value="ACC78226.1"/>
    <property type="molecule type" value="Genomic_DNA"/>
</dbReference>
<dbReference type="Gene3D" id="3.90.930.12">
    <property type="entry name" value="Ribosomal protein L6, alpha-beta domain"/>
    <property type="match status" value="1"/>
</dbReference>
<dbReference type="AlphaFoldDB" id="B2MWT4"/>
<keyword evidence="3" id="KW-0687">Ribonucleoprotein</keyword>
<dbReference type="GO" id="GO:1990904">
    <property type="term" value="C:ribonucleoprotein complex"/>
    <property type="evidence" value="ECO:0007669"/>
    <property type="project" value="UniProtKB-KW"/>
</dbReference>
<dbReference type="PRINTS" id="PR00059">
    <property type="entry name" value="RIBOSOMALL6"/>
</dbReference>
<dbReference type="GO" id="GO:0019843">
    <property type="term" value="F:rRNA binding"/>
    <property type="evidence" value="ECO:0007669"/>
    <property type="project" value="InterPro"/>
</dbReference>
<evidence type="ECO:0000256" key="2">
    <source>
        <dbReference type="ARBA" id="ARBA00022980"/>
    </source>
</evidence>
<dbReference type="PANTHER" id="PTHR11655:SF14">
    <property type="entry name" value="LARGE RIBOSOMAL SUBUNIT PROTEIN UL6M"/>
    <property type="match status" value="1"/>
</dbReference>
<accession>B2MWT4</accession>
<keyword evidence="4" id="KW-0496">Mitochondrion</keyword>